<accession>A0ACC2P5R4</accession>
<proteinExistence type="predicted"/>
<dbReference type="Proteomes" id="UP001239111">
    <property type="component" value="Chromosome 2"/>
</dbReference>
<comment type="caution">
    <text evidence="1">The sequence shown here is derived from an EMBL/GenBank/DDBJ whole genome shotgun (WGS) entry which is preliminary data.</text>
</comment>
<keyword evidence="2" id="KW-1185">Reference proteome</keyword>
<dbReference type="EMBL" id="CM056742">
    <property type="protein sequence ID" value="KAJ8678803.1"/>
    <property type="molecule type" value="Genomic_DNA"/>
</dbReference>
<protein>
    <submittedName>
        <fullName evidence="1">Uncharacterized protein</fullName>
    </submittedName>
</protein>
<sequence>MQTSYGGHHWTPPKGHVDKGESDFETALRETQEEAGFVKEDLKIFEDLKRELNYPVNGKPKTVIYWLAELINKTKDVRMSDEHKDYKWLPVKEACDLAGCAGICSFHPRNRECVISLSTPLLKLRPRKDLIETLLHEMIHAFLFLTNNNRDRDGHGPEFQKHMRRINGQAGTNITIYHTFHEEVKLYQQHWWKCNGPCQKRPPYFGMVRRAMNRAPGPNDFWWKEHQLTCGGQYIKIKEPVKPESKKKKSDNKAQASGKSPVDAPAKNSILNWMTKNNSTSTAPSTSSGEILKTPKINPSNTKRIAVPTLQTNIKGSFNGLVNKNSRSVNNPMTHQEDVHTQSRVSGMNNLKKLGNSTNNVHGWGTGGPGSGSKSNELHSIIKSKKTSPSLSFSGTLGGSKSGKSKLLDQFYTPAEKNKSLTSQVQNDDKTSENQAVRVSNIDQRLEDGVTALVICPCCNSSIEETKINQHLDVCLQEGNEKERLSDSKRKTQHISPPSHKIFRGENTKNVNCPLCNLLLNPGDFNQHLENCLQEDMKNDKHNSPSHGSSFALINAKDEVESLHNRSSSSVNLQDSPNCCLICNKMLEPSETLSEHLEECVASVFSEDSVDDSDNILGNESVGDSQDKYPCPVCLCLVDKYLMNDHVDICLTQSD</sequence>
<organism evidence="1 2">
    <name type="scientific">Eretmocerus hayati</name>
    <dbReference type="NCBI Taxonomy" id="131215"/>
    <lineage>
        <taxon>Eukaryota</taxon>
        <taxon>Metazoa</taxon>
        <taxon>Ecdysozoa</taxon>
        <taxon>Arthropoda</taxon>
        <taxon>Hexapoda</taxon>
        <taxon>Insecta</taxon>
        <taxon>Pterygota</taxon>
        <taxon>Neoptera</taxon>
        <taxon>Endopterygota</taxon>
        <taxon>Hymenoptera</taxon>
        <taxon>Apocrita</taxon>
        <taxon>Proctotrupomorpha</taxon>
        <taxon>Chalcidoidea</taxon>
        <taxon>Aphelinidae</taxon>
        <taxon>Aphelininae</taxon>
        <taxon>Eretmocerus</taxon>
    </lineage>
</organism>
<evidence type="ECO:0000313" key="1">
    <source>
        <dbReference type="EMBL" id="KAJ8678803.1"/>
    </source>
</evidence>
<name>A0ACC2P5R4_9HYME</name>
<evidence type="ECO:0000313" key="2">
    <source>
        <dbReference type="Proteomes" id="UP001239111"/>
    </source>
</evidence>
<gene>
    <name evidence="1" type="ORF">QAD02_014590</name>
</gene>
<reference evidence="1" key="1">
    <citation type="submission" date="2023-04" db="EMBL/GenBank/DDBJ databases">
        <title>A chromosome-level genome assembly of the parasitoid wasp Eretmocerus hayati.</title>
        <authorList>
            <person name="Zhong Y."/>
            <person name="Liu S."/>
            <person name="Liu Y."/>
        </authorList>
    </citation>
    <scope>NUCLEOTIDE SEQUENCE</scope>
    <source>
        <strain evidence="1">ZJU_SS_LIU_2023</strain>
    </source>
</reference>